<protein>
    <recommendedName>
        <fullName evidence="8">Autoinducer 2 import system permease protein LsrD</fullName>
    </recommendedName>
</protein>
<feature type="transmembrane region" description="Helical" evidence="10">
    <location>
        <begin position="184"/>
        <end position="203"/>
    </location>
</feature>
<keyword evidence="6 10" id="KW-1133">Transmembrane helix</keyword>
<feature type="transmembrane region" description="Helical" evidence="10">
    <location>
        <begin position="30"/>
        <end position="50"/>
    </location>
</feature>
<dbReference type="PANTHER" id="PTHR32196:SF71">
    <property type="entry name" value="AUTOINDUCER 2 IMPORT SYSTEM PERMEASE PROTEIN LSRD"/>
    <property type="match status" value="1"/>
</dbReference>
<keyword evidence="3" id="KW-1003">Cell membrane</keyword>
<feature type="transmembrane region" description="Helical" evidence="10">
    <location>
        <begin position="315"/>
        <end position="332"/>
    </location>
</feature>
<feature type="transmembrane region" description="Helical" evidence="10">
    <location>
        <begin position="84"/>
        <end position="102"/>
    </location>
</feature>
<evidence type="ECO:0000313" key="12">
    <source>
        <dbReference type="Proteomes" id="UP000239187"/>
    </source>
</evidence>
<feature type="transmembrane region" description="Helical" evidence="10">
    <location>
        <begin position="262"/>
        <end position="280"/>
    </location>
</feature>
<evidence type="ECO:0000256" key="3">
    <source>
        <dbReference type="ARBA" id="ARBA00022475"/>
    </source>
</evidence>
<dbReference type="PANTHER" id="PTHR32196">
    <property type="entry name" value="ABC TRANSPORTER PERMEASE PROTEIN YPHD-RELATED-RELATED"/>
    <property type="match status" value="1"/>
</dbReference>
<keyword evidence="5 10" id="KW-0812">Transmembrane</keyword>
<name>A0A2L0UHR4_9MICC</name>
<keyword evidence="2" id="KW-0813">Transport</keyword>
<feature type="transmembrane region" description="Helical" evidence="10">
    <location>
        <begin position="135"/>
        <end position="155"/>
    </location>
</feature>
<sequence length="364" mass="37928">MSVATGRAVLQQNRSPRGERVLRALRTPSGAIFVLVAVLLAAVLAANPSFGEPGSLIRFIGRTAPIAIAAIGQYFVIVSGEFDLSMGSVVTAQVIIAGNLVGEDESRTLPVLLLMIAFGAFVGLVNGLVTTLLKVPSFIVTLGTMLALLGLVLYWTGGAATGNPADSFRQIGRGGIRDVPVLEILPYPVIILAVTAAAAFWLMRRPYGRTLVAVGDNDRAAALTGAPVWWVRTRAFMLSSLAATVAGVILVGYAGVHPSVGQGYEFTAITAVVLGGVVLGGGRGWVLSAAAGAFALELLFTLLNFLGVESTWRDSVQGAIIIVAVAAASRNWQRKRRGASTRAHDQHRPITAPQPAPGTNEGGT</sequence>
<gene>
    <name evidence="11" type="ORF">CVO76_14900</name>
</gene>
<keyword evidence="7 10" id="KW-0472">Membrane</keyword>
<evidence type="ECO:0000256" key="7">
    <source>
        <dbReference type="ARBA" id="ARBA00023136"/>
    </source>
</evidence>
<dbReference type="AlphaFoldDB" id="A0A2L0UHR4"/>
<dbReference type="Pfam" id="PF02653">
    <property type="entry name" value="BPD_transp_2"/>
    <property type="match status" value="1"/>
</dbReference>
<evidence type="ECO:0000256" key="10">
    <source>
        <dbReference type="SAM" id="Phobius"/>
    </source>
</evidence>
<evidence type="ECO:0000256" key="9">
    <source>
        <dbReference type="SAM" id="MobiDB-lite"/>
    </source>
</evidence>
<evidence type="ECO:0000256" key="6">
    <source>
        <dbReference type="ARBA" id="ARBA00022989"/>
    </source>
</evidence>
<evidence type="ECO:0000256" key="4">
    <source>
        <dbReference type="ARBA" id="ARBA00022519"/>
    </source>
</evidence>
<feature type="transmembrane region" description="Helical" evidence="10">
    <location>
        <begin position="285"/>
        <end position="303"/>
    </location>
</feature>
<accession>A0A2L0UHR4</accession>
<evidence type="ECO:0000256" key="8">
    <source>
        <dbReference type="ARBA" id="ARBA00039381"/>
    </source>
</evidence>
<feature type="region of interest" description="Disordered" evidence="9">
    <location>
        <begin position="335"/>
        <end position="364"/>
    </location>
</feature>
<keyword evidence="4" id="KW-0997">Cell inner membrane</keyword>
<evidence type="ECO:0000256" key="2">
    <source>
        <dbReference type="ARBA" id="ARBA00022448"/>
    </source>
</evidence>
<dbReference type="GO" id="GO:0022857">
    <property type="term" value="F:transmembrane transporter activity"/>
    <property type="evidence" value="ECO:0007669"/>
    <property type="project" value="InterPro"/>
</dbReference>
<proteinExistence type="predicted"/>
<evidence type="ECO:0000256" key="1">
    <source>
        <dbReference type="ARBA" id="ARBA00004651"/>
    </source>
</evidence>
<evidence type="ECO:0000256" key="5">
    <source>
        <dbReference type="ARBA" id="ARBA00022692"/>
    </source>
</evidence>
<dbReference type="InterPro" id="IPR001851">
    <property type="entry name" value="ABC_transp_permease"/>
</dbReference>
<comment type="subcellular location">
    <subcellularLocation>
        <location evidence="1">Cell membrane</location>
        <topology evidence="1">Multi-pass membrane protein</topology>
    </subcellularLocation>
</comment>
<feature type="transmembrane region" description="Helical" evidence="10">
    <location>
        <begin position="235"/>
        <end position="256"/>
    </location>
</feature>
<dbReference type="Proteomes" id="UP000239187">
    <property type="component" value="Chromosome"/>
</dbReference>
<reference evidence="11 12" key="1">
    <citation type="submission" date="2017-11" db="EMBL/GenBank/DDBJ databases">
        <title>Draft genome of Arthrobacter agilis strain UMCV2, a plant growth-promoting rhizobacterium and biocontrol capacity of phytopathogenic fungi.</title>
        <authorList>
            <person name="Martinez-Camara R."/>
            <person name="Santoyo G."/>
            <person name="Moreno-Hagelsieb G."/>
            <person name="Valencia-Cantero E."/>
        </authorList>
    </citation>
    <scope>NUCLEOTIDE SEQUENCE [LARGE SCALE GENOMIC DNA]</scope>
    <source>
        <strain evidence="11 12">UMCV2</strain>
    </source>
</reference>
<evidence type="ECO:0000313" key="11">
    <source>
        <dbReference type="EMBL" id="AUZ88785.1"/>
    </source>
</evidence>
<organism evidence="11 12">
    <name type="scientific">Arthrobacter agilis</name>
    <dbReference type="NCBI Taxonomy" id="37921"/>
    <lineage>
        <taxon>Bacteria</taxon>
        <taxon>Bacillati</taxon>
        <taxon>Actinomycetota</taxon>
        <taxon>Actinomycetes</taxon>
        <taxon>Micrococcales</taxon>
        <taxon>Micrococcaceae</taxon>
        <taxon>Arthrobacter</taxon>
    </lineage>
</organism>
<feature type="transmembrane region" description="Helical" evidence="10">
    <location>
        <begin position="56"/>
        <end position="77"/>
    </location>
</feature>
<dbReference type="EMBL" id="CP024915">
    <property type="protein sequence ID" value="AUZ88785.1"/>
    <property type="molecule type" value="Genomic_DNA"/>
</dbReference>
<dbReference type="RefSeq" id="WP_208739959.1">
    <property type="nucleotide sequence ID" value="NZ_CP024915.1"/>
</dbReference>
<feature type="transmembrane region" description="Helical" evidence="10">
    <location>
        <begin position="108"/>
        <end position="128"/>
    </location>
</feature>
<dbReference type="GO" id="GO:0005886">
    <property type="term" value="C:plasma membrane"/>
    <property type="evidence" value="ECO:0007669"/>
    <property type="project" value="UniProtKB-SubCell"/>
</dbReference>
<dbReference type="CDD" id="cd06579">
    <property type="entry name" value="TM_PBP1_transp_AraH_like"/>
    <property type="match status" value="1"/>
</dbReference>